<dbReference type="Proteomes" id="UP001362999">
    <property type="component" value="Unassembled WGS sequence"/>
</dbReference>
<evidence type="ECO:0000313" key="1">
    <source>
        <dbReference type="EMBL" id="KAK7015791.1"/>
    </source>
</evidence>
<dbReference type="EMBL" id="JAWWNJ010000053">
    <property type="protein sequence ID" value="KAK7015791.1"/>
    <property type="molecule type" value="Genomic_DNA"/>
</dbReference>
<protein>
    <submittedName>
        <fullName evidence="1">Uncharacterized protein</fullName>
    </submittedName>
</protein>
<reference evidence="1 2" key="1">
    <citation type="journal article" date="2024" name="J Genomics">
        <title>Draft genome sequencing and assembly of Favolaschia claudopus CIRM-BRFM 2984 isolated from oak limbs.</title>
        <authorList>
            <person name="Navarro D."/>
            <person name="Drula E."/>
            <person name="Chaduli D."/>
            <person name="Cazenave R."/>
            <person name="Ahrendt S."/>
            <person name="Wang J."/>
            <person name="Lipzen A."/>
            <person name="Daum C."/>
            <person name="Barry K."/>
            <person name="Grigoriev I.V."/>
            <person name="Favel A."/>
            <person name="Rosso M.N."/>
            <person name="Martin F."/>
        </authorList>
    </citation>
    <scope>NUCLEOTIDE SEQUENCE [LARGE SCALE GENOMIC DNA]</scope>
    <source>
        <strain evidence="1 2">CIRM-BRFM 2984</strain>
    </source>
</reference>
<dbReference type="AlphaFoldDB" id="A0AAW0ARZ4"/>
<keyword evidence="2" id="KW-1185">Reference proteome</keyword>
<comment type="caution">
    <text evidence="1">The sequence shown here is derived from an EMBL/GenBank/DDBJ whole genome shotgun (WGS) entry which is preliminary data.</text>
</comment>
<proteinExistence type="predicted"/>
<name>A0AAW0ARZ4_9AGAR</name>
<organism evidence="1 2">
    <name type="scientific">Favolaschia claudopus</name>
    <dbReference type="NCBI Taxonomy" id="2862362"/>
    <lineage>
        <taxon>Eukaryota</taxon>
        <taxon>Fungi</taxon>
        <taxon>Dikarya</taxon>
        <taxon>Basidiomycota</taxon>
        <taxon>Agaricomycotina</taxon>
        <taxon>Agaricomycetes</taxon>
        <taxon>Agaricomycetidae</taxon>
        <taxon>Agaricales</taxon>
        <taxon>Marasmiineae</taxon>
        <taxon>Mycenaceae</taxon>
        <taxon>Favolaschia</taxon>
    </lineage>
</organism>
<accession>A0AAW0ARZ4</accession>
<sequence>MRARGAIRFTDVITGSPFAAPRPGNFCARFRPILTRFCGEFALWLPIALLTASPWHTLSAINHNESDLQSSRRLFALSDSPASAENCSLVVLVPYLRHWGRALRLGCLSQPSRLPVALRFGSAPAARFRFWRRYPPVSCRTGRGLHTRAFLHEFLTTPSLREIFFFHYFTYCTASQLLERDELSYPWQAEDPHYQAPVRPVNLAVAKWRPPGLELVLTRATS</sequence>
<gene>
    <name evidence="1" type="ORF">R3P38DRAFT_3204340</name>
</gene>
<evidence type="ECO:0000313" key="2">
    <source>
        <dbReference type="Proteomes" id="UP001362999"/>
    </source>
</evidence>